<dbReference type="GO" id="GO:0031640">
    <property type="term" value="P:killing of cells of another organism"/>
    <property type="evidence" value="ECO:0007669"/>
    <property type="project" value="UniProtKB-KW"/>
</dbReference>
<keyword evidence="6 7" id="KW-0326">Glycosidase</keyword>
<dbReference type="InterPro" id="IPR034690">
    <property type="entry name" value="Endolysin_T4_type"/>
</dbReference>
<keyword evidence="9" id="KW-1185">Reference proteome</keyword>
<reference evidence="8 9" key="1">
    <citation type="submission" date="2018-06" db="EMBL/GenBank/DDBJ databases">
        <authorList>
            <consortium name="Pathogen Informatics"/>
            <person name="Doyle S."/>
        </authorList>
    </citation>
    <scope>NUCLEOTIDE SEQUENCE [LARGE SCALE GENOMIC DNA]</scope>
    <source>
        <strain evidence="8 9">NCTC10476</strain>
    </source>
</reference>
<dbReference type="SUPFAM" id="SSF53955">
    <property type="entry name" value="Lysozyme-like"/>
    <property type="match status" value="1"/>
</dbReference>
<gene>
    <name evidence="8" type="ORF">NCTC10476_00453</name>
</gene>
<dbReference type="GO" id="GO:0016998">
    <property type="term" value="P:cell wall macromolecule catabolic process"/>
    <property type="evidence" value="ECO:0007669"/>
    <property type="project" value="InterPro"/>
</dbReference>
<dbReference type="AlphaFoldDB" id="A0A380QKM2"/>
<dbReference type="GO" id="GO:0009253">
    <property type="term" value="P:peptidoglycan catabolic process"/>
    <property type="evidence" value="ECO:0007669"/>
    <property type="project" value="InterPro"/>
</dbReference>
<dbReference type="Pfam" id="PF00959">
    <property type="entry name" value="Phage_lysozyme"/>
    <property type="match status" value="1"/>
</dbReference>
<name>A0A380QKM2_YERRU</name>
<comment type="similarity">
    <text evidence="7">Belongs to the glycosyl hydrolase 24 family.</text>
</comment>
<dbReference type="GO" id="GO:0003796">
    <property type="term" value="F:lysozyme activity"/>
    <property type="evidence" value="ECO:0007669"/>
    <property type="project" value="UniProtKB-EC"/>
</dbReference>
<dbReference type="InterPro" id="IPR033907">
    <property type="entry name" value="Endolysin_autolysin"/>
</dbReference>
<dbReference type="Proteomes" id="UP000255169">
    <property type="component" value="Unassembled WGS sequence"/>
</dbReference>
<evidence type="ECO:0000256" key="1">
    <source>
        <dbReference type="ARBA" id="ARBA00000632"/>
    </source>
</evidence>
<dbReference type="KEGG" id="yrb:UGYR_01270"/>
<proteinExistence type="inferred from homology"/>
<sequence length="158" mass="17900">MYRMISETGFELIMSFESLSLESYQDSNGIWNIGYSHSDNVIQGQKIEELTAMSLLQSDIMICEECLNNIVAVPLNQNQFDALVSFLFNVGVGHPGVKSGFQYLKSGQPSNMLININKGNFVDAADEFSYWIYMGSIRSPSLVKRREKEMKLFMTKEA</sequence>
<evidence type="ECO:0000256" key="7">
    <source>
        <dbReference type="RuleBase" id="RU003788"/>
    </source>
</evidence>
<keyword evidence="5" id="KW-1035">Host cytoplasm</keyword>
<keyword evidence="3 7" id="KW-0081">Bacteriolytic enzyme</keyword>
<evidence type="ECO:0000313" key="9">
    <source>
        <dbReference type="Proteomes" id="UP000255169"/>
    </source>
</evidence>
<dbReference type="Gene3D" id="1.10.530.40">
    <property type="match status" value="1"/>
</dbReference>
<dbReference type="HAMAP" id="MF_04110">
    <property type="entry name" value="ENDOLYSIN_T4"/>
    <property type="match status" value="1"/>
</dbReference>
<dbReference type="GO" id="GO:0042742">
    <property type="term" value="P:defense response to bacterium"/>
    <property type="evidence" value="ECO:0007669"/>
    <property type="project" value="UniProtKB-KW"/>
</dbReference>
<dbReference type="PANTHER" id="PTHR38107">
    <property type="match status" value="1"/>
</dbReference>
<evidence type="ECO:0000256" key="4">
    <source>
        <dbReference type="ARBA" id="ARBA00022801"/>
    </source>
</evidence>
<dbReference type="EMBL" id="UHJG01000001">
    <property type="protein sequence ID" value="SUP99225.1"/>
    <property type="molecule type" value="Genomic_DNA"/>
</dbReference>
<protein>
    <recommendedName>
        <fullName evidence="7">Lysozyme</fullName>
        <ecNumber evidence="7">3.2.1.17</ecNumber>
    </recommendedName>
</protein>
<keyword evidence="2 7" id="KW-0929">Antimicrobial</keyword>
<organism evidence="8 9">
    <name type="scientific">Yersinia ruckeri</name>
    <dbReference type="NCBI Taxonomy" id="29486"/>
    <lineage>
        <taxon>Bacteria</taxon>
        <taxon>Pseudomonadati</taxon>
        <taxon>Pseudomonadota</taxon>
        <taxon>Gammaproteobacteria</taxon>
        <taxon>Enterobacterales</taxon>
        <taxon>Yersiniaceae</taxon>
        <taxon>Yersinia</taxon>
    </lineage>
</organism>
<keyword evidence="4 7" id="KW-0378">Hydrolase</keyword>
<evidence type="ECO:0000256" key="5">
    <source>
        <dbReference type="ARBA" id="ARBA00023200"/>
    </source>
</evidence>
<dbReference type="InterPro" id="IPR002196">
    <property type="entry name" value="Glyco_hydro_24"/>
</dbReference>
<evidence type="ECO:0000256" key="3">
    <source>
        <dbReference type="ARBA" id="ARBA00022638"/>
    </source>
</evidence>
<dbReference type="InterPro" id="IPR051018">
    <property type="entry name" value="Bacteriophage_GH24"/>
</dbReference>
<dbReference type="EC" id="3.2.1.17" evidence="7"/>
<comment type="catalytic activity">
    <reaction evidence="1 7">
        <text>Hydrolysis of (1-&gt;4)-beta-linkages between N-acetylmuramic acid and N-acetyl-D-glucosamine residues in a peptidoglycan and between N-acetyl-D-glucosamine residues in chitodextrins.</text>
        <dbReference type="EC" id="3.2.1.17"/>
    </reaction>
</comment>
<dbReference type="InterPro" id="IPR023346">
    <property type="entry name" value="Lysozyme-like_dom_sf"/>
</dbReference>
<dbReference type="InterPro" id="IPR023347">
    <property type="entry name" value="Lysozyme_dom_sf"/>
</dbReference>
<dbReference type="STRING" id="29486.UGYR_01270"/>
<dbReference type="PANTHER" id="PTHR38107:SF3">
    <property type="entry name" value="LYSOZYME RRRD-RELATED"/>
    <property type="match status" value="1"/>
</dbReference>
<dbReference type="CDD" id="cd00737">
    <property type="entry name" value="lyz_endolysin_autolysin"/>
    <property type="match status" value="1"/>
</dbReference>
<evidence type="ECO:0000313" key="8">
    <source>
        <dbReference type="EMBL" id="SUP99225.1"/>
    </source>
</evidence>
<dbReference type="OrthoDB" id="8141296at2"/>
<evidence type="ECO:0000256" key="6">
    <source>
        <dbReference type="ARBA" id="ARBA00023295"/>
    </source>
</evidence>
<evidence type="ECO:0000256" key="2">
    <source>
        <dbReference type="ARBA" id="ARBA00022529"/>
    </source>
</evidence>
<accession>A0A380QKM2</accession>